<gene>
    <name evidence="3" type="ORF">IAC44_04890</name>
</gene>
<reference evidence="3" key="1">
    <citation type="submission" date="2020-10" db="EMBL/GenBank/DDBJ databases">
        <authorList>
            <person name="Gilroy R."/>
        </authorList>
    </citation>
    <scope>NUCLEOTIDE SEQUENCE</scope>
    <source>
        <strain evidence="3">1383</strain>
    </source>
</reference>
<keyword evidence="1" id="KW-1133">Transmembrane helix</keyword>
<reference evidence="3" key="2">
    <citation type="journal article" date="2021" name="PeerJ">
        <title>Extensive microbial diversity within the chicken gut microbiome revealed by metagenomics and culture.</title>
        <authorList>
            <person name="Gilroy R."/>
            <person name="Ravi A."/>
            <person name="Getino M."/>
            <person name="Pursley I."/>
            <person name="Horton D.L."/>
            <person name="Alikhan N.F."/>
            <person name="Baker D."/>
            <person name="Gharbi K."/>
            <person name="Hall N."/>
            <person name="Watson M."/>
            <person name="Adriaenssens E.M."/>
            <person name="Foster-Nyarko E."/>
            <person name="Jarju S."/>
            <person name="Secka A."/>
            <person name="Antonio M."/>
            <person name="Oren A."/>
            <person name="Chaudhuri R.R."/>
            <person name="La Ragione R."/>
            <person name="Hildebrand F."/>
            <person name="Pallen M.J."/>
        </authorList>
    </citation>
    <scope>NUCLEOTIDE SEQUENCE</scope>
    <source>
        <strain evidence="3">1383</strain>
    </source>
</reference>
<dbReference type="Gene3D" id="1.20.1280.290">
    <property type="match status" value="1"/>
</dbReference>
<feature type="transmembrane region" description="Helical" evidence="1">
    <location>
        <begin position="6"/>
        <end position="27"/>
    </location>
</feature>
<evidence type="ECO:0000313" key="3">
    <source>
        <dbReference type="EMBL" id="HIT98158.1"/>
    </source>
</evidence>
<evidence type="ECO:0000256" key="1">
    <source>
        <dbReference type="SAM" id="Phobius"/>
    </source>
</evidence>
<protein>
    <submittedName>
        <fullName evidence="3">Lipid-A-disaccharide synthase N-terminal domain-containing protein</fullName>
    </submittedName>
</protein>
<evidence type="ECO:0000313" key="4">
    <source>
        <dbReference type="Proteomes" id="UP000824161"/>
    </source>
</evidence>
<feature type="transmembrane region" description="Helical" evidence="1">
    <location>
        <begin position="62"/>
        <end position="78"/>
    </location>
</feature>
<dbReference type="GO" id="GO:0016020">
    <property type="term" value="C:membrane"/>
    <property type="evidence" value="ECO:0007669"/>
    <property type="project" value="GOC"/>
</dbReference>
<keyword evidence="1" id="KW-0812">Transmembrane</keyword>
<name>A0A9D1H9J7_9FLAO</name>
<dbReference type="EMBL" id="DVLY01000114">
    <property type="protein sequence ID" value="HIT98158.1"/>
    <property type="molecule type" value="Genomic_DNA"/>
</dbReference>
<feature type="transmembrane region" description="Helical" evidence="1">
    <location>
        <begin position="123"/>
        <end position="144"/>
    </location>
</feature>
<feature type="domain" description="Lipid A biosynthesis N-terminal" evidence="2">
    <location>
        <begin position="9"/>
        <end position="80"/>
    </location>
</feature>
<proteinExistence type="predicted"/>
<keyword evidence="1" id="KW-0472">Membrane</keyword>
<feature type="transmembrane region" description="Helical" evidence="1">
    <location>
        <begin position="39"/>
        <end position="56"/>
    </location>
</feature>
<feature type="transmembrane region" description="Helical" evidence="1">
    <location>
        <begin position="156"/>
        <end position="177"/>
    </location>
</feature>
<dbReference type="InterPro" id="IPR011499">
    <property type="entry name" value="Lipid_A_biosynth_N"/>
</dbReference>
<dbReference type="SMART" id="SM01259">
    <property type="entry name" value="LAB_N"/>
    <property type="match status" value="2"/>
</dbReference>
<feature type="transmembrane region" description="Helical" evidence="1">
    <location>
        <begin position="90"/>
        <end position="108"/>
    </location>
</feature>
<dbReference type="Proteomes" id="UP000824161">
    <property type="component" value="Unassembled WGS sequence"/>
</dbReference>
<accession>A0A9D1H9J7</accession>
<dbReference type="GO" id="GO:0008915">
    <property type="term" value="F:lipid-A-disaccharide synthase activity"/>
    <property type="evidence" value="ECO:0007669"/>
    <property type="project" value="InterPro"/>
</dbReference>
<sequence>MNPYLVFLIGIAAQILFSGRLLVQWIASERAKKVLSPTLFWQMSMAASFMLCVYGWLRNDFAIIAGQLISYYIYIWNLRAKKAWDTMPAVLRAVVSYLPVVAVCWFAVDWRETAEHLFRQENIPGWLIVFGTVGQFTFTLRFIYQWRYSARAGESLLPTTFWLISLLGSGMIIAYAIIRRDPVLILGQSTGFVVYLRNIMISRKAARRESAR</sequence>
<dbReference type="Pfam" id="PF07578">
    <property type="entry name" value="LAB_N"/>
    <property type="match status" value="2"/>
</dbReference>
<dbReference type="AlphaFoldDB" id="A0A9D1H9J7"/>
<evidence type="ECO:0000259" key="2">
    <source>
        <dbReference type="SMART" id="SM01259"/>
    </source>
</evidence>
<comment type="caution">
    <text evidence="3">The sequence shown here is derived from an EMBL/GenBank/DDBJ whole genome shotgun (WGS) entry which is preliminary data.</text>
</comment>
<dbReference type="GO" id="GO:0009245">
    <property type="term" value="P:lipid A biosynthetic process"/>
    <property type="evidence" value="ECO:0007669"/>
    <property type="project" value="InterPro"/>
</dbReference>
<organism evidence="3 4">
    <name type="scientific">Candidatus Merdimorpha stercoravium</name>
    <dbReference type="NCBI Taxonomy" id="2840863"/>
    <lineage>
        <taxon>Bacteria</taxon>
        <taxon>Pseudomonadati</taxon>
        <taxon>Bacteroidota</taxon>
        <taxon>Flavobacteriia</taxon>
        <taxon>Flavobacteriales</taxon>
        <taxon>Candidatus Merdimorpha</taxon>
    </lineage>
</organism>
<feature type="transmembrane region" description="Helical" evidence="1">
    <location>
        <begin position="183"/>
        <end position="200"/>
    </location>
</feature>
<feature type="domain" description="Lipid A biosynthesis N-terminal" evidence="2">
    <location>
        <begin position="130"/>
        <end position="201"/>
    </location>
</feature>